<comment type="caution">
    <text evidence="1">The sequence shown here is derived from an EMBL/GenBank/DDBJ whole genome shotgun (WGS) entry which is preliminary data.</text>
</comment>
<evidence type="ECO:0000313" key="1">
    <source>
        <dbReference type="EMBL" id="RDY61809.1"/>
    </source>
</evidence>
<reference evidence="1 2" key="1">
    <citation type="submission" date="2018-08" db="EMBL/GenBank/DDBJ databases">
        <title>Muricauda nanhaiensis sp. nov., isolated from seawater of the South China Sea.</title>
        <authorList>
            <person name="Dang Y."/>
        </authorList>
    </citation>
    <scope>NUCLEOTIDE SEQUENCE [LARGE SCALE GENOMIC DNA]</scope>
    <source>
        <strain evidence="1 2">SM1704</strain>
    </source>
</reference>
<keyword evidence="2" id="KW-1185">Reference proteome</keyword>
<gene>
    <name evidence="1" type="ORF">DX873_06580</name>
</gene>
<evidence type="ECO:0000313" key="2">
    <source>
        <dbReference type="Proteomes" id="UP000261828"/>
    </source>
</evidence>
<dbReference type="AlphaFoldDB" id="A0A371JVI0"/>
<protein>
    <submittedName>
        <fullName evidence="1">Uncharacterized protein</fullName>
    </submittedName>
</protein>
<sequence>MLVTQKYLIKNSLTIKNHSKMEKQVEKVFVKLNQAWQKGDAVAVNDTTYKVKTADNLTFEIDKQSEYLEMQKSPAQRFALGEAKERLEGAYISFAKLPENVQDAIVRGEEYLHKSAYPKDGVIKESVKMVQMVYSPTSGSRLDVQIKRKEEVTLAQAKAYNHQFTQAEFDKMVNEGRFVSFEGRSSNGESFTKLAYYEPKLNDIRTKSALSSSTYLYGQQLTQEQADSLNQGKETKITIKATKKGPLTYMVSYSPRAERFITKSLEKAKVKDMETKDAITVSGEKKKKQPSNAISM</sequence>
<accession>A0A371JVI0</accession>
<organism evidence="1 2">
    <name type="scientific">Flagellimonas nanhaiensis</name>
    <dbReference type="NCBI Taxonomy" id="2292706"/>
    <lineage>
        <taxon>Bacteria</taxon>
        <taxon>Pseudomonadati</taxon>
        <taxon>Bacteroidota</taxon>
        <taxon>Flavobacteriia</taxon>
        <taxon>Flavobacteriales</taxon>
        <taxon>Flavobacteriaceae</taxon>
        <taxon>Flagellimonas</taxon>
    </lineage>
</organism>
<proteinExistence type="predicted"/>
<dbReference type="EMBL" id="QTJX01000001">
    <property type="protein sequence ID" value="RDY61809.1"/>
    <property type="molecule type" value="Genomic_DNA"/>
</dbReference>
<name>A0A371JVI0_9FLAO</name>
<dbReference type="Proteomes" id="UP000261828">
    <property type="component" value="Unassembled WGS sequence"/>
</dbReference>